<feature type="binding site" evidence="4">
    <location>
        <position position="330"/>
    </location>
    <ligand>
        <name>S-adenosyl-L-methionine</name>
        <dbReference type="ChEBI" id="CHEBI:59789"/>
    </ligand>
</feature>
<protein>
    <submittedName>
        <fullName evidence="5">Class I SAM-dependent RNA methyltransferase</fullName>
    </submittedName>
</protein>
<keyword evidence="3 4" id="KW-0949">S-adenosyl-L-methionine</keyword>
<name>A0A6P1T5J2_9RHOB</name>
<dbReference type="PANTHER" id="PTHR11061">
    <property type="entry name" value="RNA M5U METHYLTRANSFERASE"/>
    <property type="match status" value="1"/>
</dbReference>
<dbReference type="Gene3D" id="2.40.50.1070">
    <property type="match status" value="1"/>
</dbReference>
<gene>
    <name evidence="5" type="ORF">GO499_18235</name>
</gene>
<proteinExistence type="inferred from homology"/>
<dbReference type="RefSeq" id="WP_161863522.1">
    <property type="nucleotide sequence ID" value="NZ_CP046620.1"/>
</dbReference>
<dbReference type="PROSITE" id="PS51687">
    <property type="entry name" value="SAM_MT_RNA_M5U"/>
    <property type="match status" value="1"/>
</dbReference>
<feature type="active site" description="Nucleophile" evidence="4">
    <location>
        <position position="356"/>
    </location>
</feature>
<dbReference type="Pfam" id="PF05958">
    <property type="entry name" value="tRNA_U5-meth_tr"/>
    <property type="match status" value="1"/>
</dbReference>
<dbReference type="Gene3D" id="3.40.50.150">
    <property type="entry name" value="Vaccinia Virus protein VP39"/>
    <property type="match status" value="1"/>
</dbReference>
<organism evidence="5 6">
    <name type="scientific">Algicella marina</name>
    <dbReference type="NCBI Taxonomy" id="2683284"/>
    <lineage>
        <taxon>Bacteria</taxon>
        <taxon>Pseudomonadati</taxon>
        <taxon>Pseudomonadota</taxon>
        <taxon>Alphaproteobacteria</taxon>
        <taxon>Rhodobacterales</taxon>
        <taxon>Paracoccaceae</taxon>
        <taxon>Algicella</taxon>
    </lineage>
</organism>
<dbReference type="InterPro" id="IPR029063">
    <property type="entry name" value="SAM-dependent_MTases_sf"/>
</dbReference>
<dbReference type="GO" id="GO:0070475">
    <property type="term" value="P:rRNA base methylation"/>
    <property type="evidence" value="ECO:0007669"/>
    <property type="project" value="TreeGrafter"/>
</dbReference>
<evidence type="ECO:0000256" key="1">
    <source>
        <dbReference type="ARBA" id="ARBA00022603"/>
    </source>
</evidence>
<keyword evidence="6" id="KW-1185">Reference proteome</keyword>
<dbReference type="CDD" id="cd02440">
    <property type="entry name" value="AdoMet_MTases"/>
    <property type="match status" value="1"/>
</dbReference>
<dbReference type="Proteomes" id="UP000464495">
    <property type="component" value="Chromosome"/>
</dbReference>
<dbReference type="SUPFAM" id="SSF53335">
    <property type="entry name" value="S-adenosyl-L-methionine-dependent methyltransferases"/>
    <property type="match status" value="1"/>
</dbReference>
<reference evidence="5 6" key="1">
    <citation type="submission" date="2019-12" db="EMBL/GenBank/DDBJ databases">
        <title>Complete genome sequence of Algicella marina strain 9Alg 56(T) isolated from the red alga Tichocarpus crinitus.</title>
        <authorList>
            <person name="Kim S.-G."/>
            <person name="Nedashkovskaya O.I."/>
        </authorList>
    </citation>
    <scope>NUCLEOTIDE SEQUENCE [LARGE SCALE GENOMIC DNA]</scope>
    <source>
        <strain evidence="5 6">9Alg 56</strain>
    </source>
</reference>
<feature type="binding site" evidence="4">
    <location>
        <position position="235"/>
    </location>
    <ligand>
        <name>S-adenosyl-L-methionine</name>
        <dbReference type="ChEBI" id="CHEBI:59789"/>
    </ligand>
</feature>
<evidence type="ECO:0000256" key="4">
    <source>
        <dbReference type="PROSITE-ProRule" id="PRU01024"/>
    </source>
</evidence>
<evidence type="ECO:0000256" key="2">
    <source>
        <dbReference type="ARBA" id="ARBA00022679"/>
    </source>
</evidence>
<dbReference type="AlphaFoldDB" id="A0A6P1T5J2"/>
<feature type="binding site" evidence="4">
    <location>
        <position position="282"/>
    </location>
    <ligand>
        <name>S-adenosyl-L-methionine</name>
        <dbReference type="ChEBI" id="CHEBI:59789"/>
    </ligand>
</feature>
<dbReference type="InterPro" id="IPR010280">
    <property type="entry name" value="U5_MeTrfase_fam"/>
</dbReference>
<keyword evidence="2 4" id="KW-0808">Transferase</keyword>
<evidence type="ECO:0000256" key="3">
    <source>
        <dbReference type="ARBA" id="ARBA00022691"/>
    </source>
</evidence>
<feature type="binding site" evidence="4">
    <location>
        <position position="262"/>
    </location>
    <ligand>
        <name>S-adenosyl-L-methionine</name>
        <dbReference type="ChEBI" id="CHEBI:59789"/>
    </ligand>
</feature>
<comment type="similarity">
    <text evidence="4">Belongs to the class I-like SAM-binding methyltransferase superfamily. RNA M5U methyltransferase family.</text>
</comment>
<evidence type="ECO:0000313" key="5">
    <source>
        <dbReference type="EMBL" id="QHQ36980.1"/>
    </source>
</evidence>
<dbReference type="PANTHER" id="PTHR11061:SF49">
    <property type="entry name" value="23S RRNA (URACIL(1939)-C(5))-METHYLTRANSFERASE RLMD"/>
    <property type="match status" value="1"/>
</dbReference>
<accession>A0A6P1T5J2</accession>
<sequence length="398" mass="41749">MTDIEITRLGHLGDGIAIDGSFHPFALPGEKLAAAPPHGLLSASPDRVVPPCPQFTRCGGCALQHASDGFVAGWKQTVVTRALAAQGLNAEFRPVATSPLYSRRRATLAGRRTKKGTEIGFHARRSDAIVPIDGCVILVPQILELTGKLGALIRIGTSRKGVLRLSVTETDGGADLAVENGKPLDRPLREALADEARSLGLARLTWNGEGVALASQPRATLGTAQVPLPPGAFLQASAAGQQALVKAVGEAVGDHARIVDLFAGCGTFSLPLAQTADVHAVEGAAEMLAALDSGWRHATGLRQVTTETRDLFRRPLIAGELGRFDAAVIDPPRAGAEAQVAEIAASDLKTVAMVSCNPVTFARDAATLSAAGFALQWVQVVDQFRFSPHIELAAAFRR</sequence>
<keyword evidence="1 4" id="KW-0489">Methyltransferase</keyword>
<evidence type="ECO:0000313" key="6">
    <source>
        <dbReference type="Proteomes" id="UP000464495"/>
    </source>
</evidence>
<dbReference type="GO" id="GO:0070041">
    <property type="term" value="F:rRNA (uridine-C5-)-methyltransferase activity"/>
    <property type="evidence" value="ECO:0007669"/>
    <property type="project" value="TreeGrafter"/>
</dbReference>
<dbReference type="KEGG" id="amaq:GO499_18235"/>
<dbReference type="EMBL" id="CP046620">
    <property type="protein sequence ID" value="QHQ36980.1"/>
    <property type="molecule type" value="Genomic_DNA"/>
</dbReference>